<sequence>MGLMELLRQMTDELKTHRQTNESRANTEIRANAQKDNSIRKGIAATEDGANMRSFLCLIEQEFRELEVPKEQWRLQLRKYLTGKAIAHWELLQRSGTEMSDWQLVRERLCERFGSLSRERMLERMKDNPWRGDYNEYIARFAEIVAQGETLAAEELVL</sequence>
<evidence type="ECO:0008006" key="3">
    <source>
        <dbReference type="Google" id="ProtNLM"/>
    </source>
</evidence>
<protein>
    <recommendedName>
        <fullName evidence="3">Retrotransposon gag domain-containing protein</fullName>
    </recommendedName>
</protein>
<reference evidence="1" key="2">
    <citation type="submission" date="2013-10" db="EMBL/GenBank/DDBJ databases">
        <authorList>
            <person name="Aslett M."/>
        </authorList>
    </citation>
    <scope>NUCLEOTIDE SEQUENCE [LARGE SCALE GENOMIC DNA]</scope>
    <source>
        <strain evidence="1">Houghton</strain>
    </source>
</reference>
<dbReference type="RefSeq" id="XP_037878308.1">
    <property type="nucleotide sequence ID" value="XM_038022454.1"/>
</dbReference>
<name>U6KDJ3_9EIME</name>
<dbReference type="VEuPathDB" id="ToxoDB:EMH_0056190"/>
<dbReference type="AlphaFoldDB" id="U6KDJ3"/>
<dbReference type="GeneID" id="60404108"/>
<evidence type="ECO:0000313" key="1">
    <source>
        <dbReference type="EMBL" id="CDJ36019.1"/>
    </source>
</evidence>
<dbReference type="OrthoDB" id="3863715at2759"/>
<reference evidence="1" key="1">
    <citation type="submission" date="2013-10" db="EMBL/GenBank/DDBJ databases">
        <title>Genomic analysis of the causative agents of coccidiosis in chickens.</title>
        <authorList>
            <person name="Reid A.J."/>
            <person name="Blake D."/>
            <person name="Billington K."/>
            <person name="Browne H."/>
            <person name="Dunn M."/>
            <person name="Hung S."/>
            <person name="Kawahara F."/>
            <person name="Miranda-Saavedra D."/>
            <person name="Mourier T."/>
            <person name="Nagra H."/>
            <person name="Otto T.D."/>
            <person name="Rawlings N."/>
            <person name="Sanchez A."/>
            <person name="Sanders M."/>
            <person name="Subramaniam C."/>
            <person name="Tay Y."/>
            <person name="Dear P."/>
            <person name="Doerig C."/>
            <person name="Gruber A."/>
            <person name="Parkinson J."/>
            <person name="Shirley M."/>
            <person name="Wan K.L."/>
            <person name="Berriman M."/>
            <person name="Tomley F."/>
            <person name="Pain A."/>
        </authorList>
    </citation>
    <scope>NUCLEOTIDE SEQUENCE [LARGE SCALE GENOMIC DNA]</scope>
    <source>
        <strain evidence="1">Houghton</strain>
    </source>
</reference>
<dbReference type="EMBL" id="HG735494">
    <property type="protein sequence ID" value="CDJ36019.1"/>
    <property type="molecule type" value="Genomic_DNA"/>
</dbReference>
<evidence type="ECO:0000313" key="2">
    <source>
        <dbReference type="Proteomes" id="UP000030744"/>
    </source>
</evidence>
<organism evidence="1 2">
    <name type="scientific">Eimeria mitis</name>
    <dbReference type="NCBI Taxonomy" id="44415"/>
    <lineage>
        <taxon>Eukaryota</taxon>
        <taxon>Sar</taxon>
        <taxon>Alveolata</taxon>
        <taxon>Apicomplexa</taxon>
        <taxon>Conoidasida</taxon>
        <taxon>Coccidia</taxon>
        <taxon>Eucoccidiorida</taxon>
        <taxon>Eimeriorina</taxon>
        <taxon>Eimeriidae</taxon>
        <taxon>Eimeria</taxon>
    </lineage>
</organism>
<accession>U6KDJ3</accession>
<proteinExistence type="predicted"/>
<keyword evidence="2" id="KW-1185">Reference proteome</keyword>
<gene>
    <name evidence="1" type="ORF">EMH_0056190</name>
</gene>
<dbReference type="Proteomes" id="UP000030744">
    <property type="component" value="Unassembled WGS sequence"/>
</dbReference>